<dbReference type="Proteomes" id="UP000094065">
    <property type="component" value="Unassembled WGS sequence"/>
</dbReference>
<dbReference type="STRING" id="1295533.A0A1E3I2R4"/>
<dbReference type="GeneID" id="30152379"/>
<sequence length="89" mass="9717">MFAVRAATTARVTVSKAPASMFARYYSPDVRGEGATASSAGFKTREQAKEAQYVQQHEAEKLKLAQAKLKAAQAEVDKQQKVVDGQEKK</sequence>
<dbReference type="EMBL" id="AWGJ01000002">
    <property type="protein sequence ID" value="ODN82797.1"/>
    <property type="molecule type" value="Genomic_DNA"/>
</dbReference>
<accession>A0A1E3I2R4</accession>
<evidence type="ECO:0000313" key="2">
    <source>
        <dbReference type="EMBL" id="ODN82797.1"/>
    </source>
</evidence>
<organism evidence="2 3">
    <name type="scientific">Cryptococcus amylolentus CBS 6039</name>
    <dbReference type="NCBI Taxonomy" id="1295533"/>
    <lineage>
        <taxon>Eukaryota</taxon>
        <taxon>Fungi</taxon>
        <taxon>Dikarya</taxon>
        <taxon>Basidiomycota</taxon>
        <taxon>Agaricomycotina</taxon>
        <taxon>Tremellomycetes</taxon>
        <taxon>Tremellales</taxon>
        <taxon>Cryptococcaceae</taxon>
        <taxon>Cryptococcus</taxon>
    </lineage>
</organism>
<dbReference type="RefSeq" id="XP_018996797.1">
    <property type="nucleotide sequence ID" value="XM_019134370.1"/>
</dbReference>
<gene>
    <name evidence="2" type="ORF">L202_01070</name>
</gene>
<dbReference type="OrthoDB" id="5532350at2759"/>
<protein>
    <submittedName>
        <fullName evidence="2">Uncharacterized protein</fullName>
    </submittedName>
</protein>
<feature type="coiled-coil region" evidence="1">
    <location>
        <begin position="55"/>
        <end position="89"/>
    </location>
</feature>
<keyword evidence="1" id="KW-0175">Coiled coil</keyword>
<name>A0A1E3I2R4_9TREE</name>
<keyword evidence="3" id="KW-1185">Reference proteome</keyword>
<reference evidence="2 3" key="1">
    <citation type="submission" date="2016-06" db="EMBL/GenBank/DDBJ databases">
        <title>Evolution of pathogenesis and genome organization in the Tremellales.</title>
        <authorList>
            <person name="Cuomo C."/>
            <person name="Litvintseva A."/>
            <person name="Heitman J."/>
            <person name="Chen Y."/>
            <person name="Sun S."/>
            <person name="Springer D."/>
            <person name="Dromer F."/>
            <person name="Young S."/>
            <person name="Zeng Q."/>
            <person name="Chapman S."/>
            <person name="Gujja S."/>
            <person name="Saif S."/>
            <person name="Birren B."/>
        </authorList>
    </citation>
    <scope>NUCLEOTIDE SEQUENCE [LARGE SCALE GENOMIC DNA]</scope>
    <source>
        <strain evidence="2 3">CBS 6039</strain>
    </source>
</reference>
<proteinExistence type="predicted"/>
<evidence type="ECO:0000256" key="1">
    <source>
        <dbReference type="SAM" id="Coils"/>
    </source>
</evidence>
<comment type="caution">
    <text evidence="2">The sequence shown here is derived from an EMBL/GenBank/DDBJ whole genome shotgun (WGS) entry which is preliminary data.</text>
</comment>
<dbReference type="AlphaFoldDB" id="A0A1E3I2R4"/>
<evidence type="ECO:0000313" key="3">
    <source>
        <dbReference type="Proteomes" id="UP000094065"/>
    </source>
</evidence>